<comment type="caution">
    <text evidence="3">The sequence shown here is derived from an EMBL/GenBank/DDBJ whole genome shotgun (WGS) entry which is preliminary data.</text>
</comment>
<evidence type="ECO:0000256" key="2">
    <source>
        <dbReference type="SAM" id="Phobius"/>
    </source>
</evidence>
<dbReference type="RefSeq" id="WP_167856122.1">
    <property type="nucleotide sequence ID" value="NZ_SRMF01000011.1"/>
</dbReference>
<feature type="transmembrane region" description="Helical" evidence="2">
    <location>
        <begin position="25"/>
        <end position="48"/>
    </location>
</feature>
<protein>
    <recommendedName>
        <fullName evidence="5">DUF4013 domain-containing protein</fullName>
    </recommendedName>
</protein>
<feature type="transmembrane region" description="Helical" evidence="2">
    <location>
        <begin position="54"/>
        <end position="81"/>
    </location>
</feature>
<feature type="region of interest" description="Disordered" evidence="1">
    <location>
        <begin position="242"/>
        <end position="284"/>
    </location>
</feature>
<feature type="compositionally biased region" description="Acidic residues" evidence="1">
    <location>
        <begin position="242"/>
        <end position="264"/>
    </location>
</feature>
<keyword evidence="2" id="KW-0472">Membrane</keyword>
<evidence type="ECO:0000313" key="4">
    <source>
        <dbReference type="Proteomes" id="UP000297475"/>
    </source>
</evidence>
<feature type="transmembrane region" description="Helical" evidence="2">
    <location>
        <begin position="181"/>
        <end position="203"/>
    </location>
</feature>
<gene>
    <name evidence="3" type="ORF">E4656_17760</name>
</gene>
<reference evidence="3 4" key="1">
    <citation type="submission" date="2019-04" db="EMBL/GenBank/DDBJ databases">
        <title>Natronospirillum operosus gen. nov., sp. nov., a haloalkaliphilic satellite isolated from decaying biomass of laboratory culture of cyanobacterium Geitlerinema sp. and proposal of Natronospirillaceae fam. nov. and Saccharospirillaceae fam. nov.</title>
        <authorList>
            <person name="Kevbrin V."/>
            <person name="Boltyanskaya Y."/>
            <person name="Koziaeva V."/>
            <person name="Grouzdev D.S."/>
            <person name="Park M."/>
            <person name="Cho J."/>
        </authorList>
    </citation>
    <scope>NUCLEOTIDE SEQUENCE [LARGE SCALE GENOMIC DNA]</scope>
    <source>
        <strain evidence="3 4">G-116</strain>
    </source>
</reference>
<name>A0A4Z0W2Y3_9GAMM</name>
<dbReference type="Proteomes" id="UP000297475">
    <property type="component" value="Unassembled WGS sequence"/>
</dbReference>
<evidence type="ECO:0000313" key="3">
    <source>
        <dbReference type="EMBL" id="TGG90782.1"/>
    </source>
</evidence>
<keyword evidence="4" id="KW-1185">Reference proteome</keyword>
<feature type="transmembrane region" description="Helical" evidence="2">
    <location>
        <begin position="133"/>
        <end position="152"/>
    </location>
</feature>
<feature type="compositionally biased region" description="Basic and acidic residues" evidence="1">
    <location>
        <begin position="265"/>
        <end position="284"/>
    </location>
</feature>
<feature type="transmembrane region" description="Helical" evidence="2">
    <location>
        <begin position="102"/>
        <end position="127"/>
    </location>
</feature>
<organism evidence="3 4">
    <name type="scientific">Natronospirillum operosum</name>
    <dbReference type="NCBI Taxonomy" id="2759953"/>
    <lineage>
        <taxon>Bacteria</taxon>
        <taxon>Pseudomonadati</taxon>
        <taxon>Pseudomonadota</taxon>
        <taxon>Gammaproteobacteria</taxon>
        <taxon>Oceanospirillales</taxon>
        <taxon>Natronospirillaceae</taxon>
        <taxon>Natronospirillum</taxon>
    </lineage>
</organism>
<feature type="transmembrane region" description="Helical" evidence="2">
    <location>
        <begin position="209"/>
        <end position="233"/>
    </location>
</feature>
<evidence type="ECO:0000256" key="1">
    <source>
        <dbReference type="SAM" id="MobiDB-lite"/>
    </source>
</evidence>
<accession>A0A4Z0W2Y3</accession>
<evidence type="ECO:0008006" key="5">
    <source>
        <dbReference type="Google" id="ProtNLM"/>
    </source>
</evidence>
<sequence length="284" mass="30811">MKLKLPILEVVVAAFRLPVQMRESLLPAIQWPLILLVGLQVAGTFWGGPEAGEGAILMIVLFGITGLVVTAMVAVPAHQIFIRGALNEASGGLRWTSRETWYFLWSIGLPLIVLVLASLISMPLVVIANMTGVPVFASLAVLIGLIAGIAVYGRFSMVLPRIALGQAGGLRAAGQMAGEHYWRVGLISVLFPLIINLVPMFLQGALGPIGVPLAVLVGVYFVIVQIAALALVYRWLQEFAEPPEEDREDEGGNDDTAFLDDEQADERWLEDDQRGDQGPDDRRH</sequence>
<dbReference type="EMBL" id="SRMF01000011">
    <property type="protein sequence ID" value="TGG90782.1"/>
    <property type="molecule type" value="Genomic_DNA"/>
</dbReference>
<dbReference type="AlphaFoldDB" id="A0A4Z0W2Y3"/>
<keyword evidence="2" id="KW-0812">Transmembrane</keyword>
<keyword evidence="2" id="KW-1133">Transmembrane helix</keyword>
<proteinExistence type="predicted"/>